<evidence type="ECO:0000313" key="2">
    <source>
        <dbReference type="Proteomes" id="UP000786693"/>
    </source>
</evidence>
<dbReference type="EMBL" id="BPFH01000005">
    <property type="protein sequence ID" value="GIT96222.1"/>
    <property type="molecule type" value="Genomic_DNA"/>
</dbReference>
<protein>
    <submittedName>
        <fullName evidence="1">Uncharacterized protein</fullName>
    </submittedName>
</protein>
<reference evidence="1 2" key="1">
    <citation type="submission" date="2021-05" db="EMBL/GenBank/DDBJ databases">
        <title>Bacteria Genome sequencing.</title>
        <authorList>
            <person name="Takabe Y."/>
            <person name="Nakajima Y."/>
            <person name="Suzuki S."/>
            <person name="Shiozaki T."/>
        </authorList>
    </citation>
    <scope>NUCLEOTIDE SEQUENCE [LARGE SCALE GENOMIC DNA]</scope>
    <source>
        <strain evidence="1 2">AI_62</strain>
    </source>
</reference>
<sequence>MATLIGLLSLTTFGFVMAFAYIGKRAAERALRDGDVPRSTLCSTSEHWDPVFRAGRSL</sequence>
<organism evidence="1 2">
    <name type="scientific">Jannaschia pagri</name>
    <dbReference type="NCBI Taxonomy" id="2829797"/>
    <lineage>
        <taxon>Bacteria</taxon>
        <taxon>Pseudomonadati</taxon>
        <taxon>Pseudomonadota</taxon>
        <taxon>Alphaproteobacteria</taxon>
        <taxon>Rhodobacterales</taxon>
        <taxon>Roseobacteraceae</taxon>
        <taxon>Jannaschia</taxon>
    </lineage>
</organism>
<comment type="caution">
    <text evidence="1">The sequence shown here is derived from an EMBL/GenBank/DDBJ whole genome shotgun (WGS) entry which is preliminary data.</text>
</comment>
<gene>
    <name evidence="1" type="ORF">JANAI62_28450</name>
</gene>
<evidence type="ECO:0000313" key="1">
    <source>
        <dbReference type="EMBL" id="GIT96222.1"/>
    </source>
</evidence>
<dbReference type="RefSeq" id="WP_220749721.1">
    <property type="nucleotide sequence ID" value="NZ_BPFH01000005.1"/>
</dbReference>
<dbReference type="Proteomes" id="UP000786693">
    <property type="component" value="Unassembled WGS sequence"/>
</dbReference>
<keyword evidence="2" id="KW-1185">Reference proteome</keyword>
<proteinExistence type="predicted"/>
<name>A0ABQ4NQ66_9RHOB</name>
<accession>A0ABQ4NQ66</accession>